<feature type="compositionally biased region" description="Low complexity" evidence="1">
    <location>
        <begin position="124"/>
        <end position="133"/>
    </location>
</feature>
<dbReference type="AlphaFoldDB" id="A0A9Q8V6W6"/>
<proteinExistence type="predicted"/>
<feature type="compositionally biased region" description="Polar residues" evidence="1">
    <location>
        <begin position="149"/>
        <end position="162"/>
    </location>
</feature>
<dbReference type="GeneID" id="72062438"/>
<accession>A0A9Q8V6W6</accession>
<dbReference type="PANTHER" id="PTHR40012">
    <property type="entry name" value="AUTOPHAGY-RELATED PROTEIN 29"/>
    <property type="match status" value="1"/>
</dbReference>
<name>A0A9Q8V6W6_9HYPO</name>
<sequence>MRRESPMPRNDGSASATPLAGSGRPIISRNTSANTNTAVLRDASGSSPRPPNVSRATDQAGGRKRLSSMPIGPPAAKSTEPSMASRADQDGAVSPGPAESNSTTSSDEDESSPAQSRIIRRPPRFQQQEAAEAYQDEDEDGSEPAFQPYQAQPDQVSAQDLASTLKGDGHPPSKPRSNIVGRDAIHQSQTSDSSAGSAHMQRHGKAREQRGTGPLSPRRKAELAGRSPGGKAKASSREGSDGTPSMGSSFSDLDDASVTQSALEDALASQMNRGAISSRFSISGAFRSRYAPGSNK</sequence>
<dbReference type="GO" id="GO:0000407">
    <property type="term" value="C:phagophore assembly site"/>
    <property type="evidence" value="ECO:0007669"/>
    <property type="project" value="TreeGrafter"/>
</dbReference>
<dbReference type="KEGG" id="ptkz:JDV02_000473"/>
<dbReference type="InterPro" id="IPR039113">
    <property type="entry name" value="ATG29"/>
</dbReference>
<feature type="region of interest" description="Disordered" evidence="1">
    <location>
        <begin position="1"/>
        <end position="296"/>
    </location>
</feature>
<feature type="compositionally biased region" description="Polar residues" evidence="1">
    <location>
        <begin position="186"/>
        <end position="196"/>
    </location>
</feature>
<dbReference type="PANTHER" id="PTHR40012:SF1">
    <property type="entry name" value="AUTOPHAGY-RELATED PROTEIN 29"/>
    <property type="match status" value="1"/>
</dbReference>
<reference evidence="2" key="1">
    <citation type="submission" date="2021-11" db="EMBL/GenBank/DDBJ databases">
        <title>Purpureocillium_takamizusanense_genome.</title>
        <authorList>
            <person name="Nguyen N.-H."/>
        </authorList>
    </citation>
    <scope>NUCLEOTIDE SEQUENCE</scope>
    <source>
        <strain evidence="2">PT3</strain>
    </source>
</reference>
<feature type="compositionally biased region" description="Polar residues" evidence="1">
    <location>
        <begin position="28"/>
        <end position="38"/>
    </location>
</feature>
<organism evidence="2 3">
    <name type="scientific">Purpureocillium takamizusanense</name>
    <dbReference type="NCBI Taxonomy" id="2060973"/>
    <lineage>
        <taxon>Eukaryota</taxon>
        <taxon>Fungi</taxon>
        <taxon>Dikarya</taxon>
        <taxon>Ascomycota</taxon>
        <taxon>Pezizomycotina</taxon>
        <taxon>Sordariomycetes</taxon>
        <taxon>Hypocreomycetidae</taxon>
        <taxon>Hypocreales</taxon>
        <taxon>Ophiocordycipitaceae</taxon>
        <taxon>Purpureocillium</taxon>
    </lineage>
</organism>
<dbReference type="Proteomes" id="UP000829364">
    <property type="component" value="Chromosome 1"/>
</dbReference>
<evidence type="ECO:0000256" key="1">
    <source>
        <dbReference type="SAM" id="MobiDB-lite"/>
    </source>
</evidence>
<dbReference type="OrthoDB" id="21072at2759"/>
<protein>
    <submittedName>
        <fullName evidence="2">Uncharacterized protein</fullName>
    </submittedName>
</protein>
<gene>
    <name evidence="2" type="ORF">JDV02_000473</name>
</gene>
<dbReference type="GO" id="GO:0000045">
    <property type="term" value="P:autophagosome assembly"/>
    <property type="evidence" value="ECO:0007669"/>
    <property type="project" value="InterPro"/>
</dbReference>
<dbReference type="RefSeq" id="XP_047837242.1">
    <property type="nucleotide sequence ID" value="XM_047981284.1"/>
</dbReference>
<dbReference type="EMBL" id="CP086354">
    <property type="protein sequence ID" value="UNI13761.1"/>
    <property type="molecule type" value="Genomic_DNA"/>
</dbReference>
<keyword evidence="3" id="KW-1185">Reference proteome</keyword>
<evidence type="ECO:0000313" key="2">
    <source>
        <dbReference type="EMBL" id="UNI13761.1"/>
    </source>
</evidence>
<feature type="compositionally biased region" description="Polar residues" evidence="1">
    <location>
        <begin position="242"/>
        <end position="262"/>
    </location>
</feature>
<evidence type="ECO:0000313" key="3">
    <source>
        <dbReference type="Proteomes" id="UP000829364"/>
    </source>
</evidence>